<feature type="non-terminal residue" evidence="1">
    <location>
        <position position="1"/>
    </location>
</feature>
<accession>A0A7K4SGL6</accession>
<sequence length="86" mass="9912">QDSKILCQNNQSNANPFKEVSDLREYWQNPGSHIEWKAPDGLFWICGNRAYNILKLGWKGTCTIRIIQLAFFLIPKEKGSYLGKPL</sequence>
<gene>
    <name evidence="1" type="primary">Erv31_5</name>
    <name evidence="1" type="ORF">COLPIC_R14290</name>
</gene>
<protein>
    <submittedName>
        <fullName evidence="1">ENR1 protein</fullName>
    </submittedName>
</protein>
<proteinExistence type="predicted"/>
<dbReference type="AlphaFoldDB" id="A0A7K4SGL6"/>
<evidence type="ECO:0000313" key="1">
    <source>
        <dbReference type="EMBL" id="NWQ84137.1"/>
    </source>
</evidence>
<feature type="non-terminal residue" evidence="1">
    <location>
        <position position="86"/>
    </location>
</feature>
<evidence type="ECO:0000313" key="2">
    <source>
        <dbReference type="Proteomes" id="UP000530263"/>
    </source>
</evidence>
<keyword evidence="2" id="KW-1185">Reference proteome</keyword>
<dbReference type="OrthoDB" id="9950230at2759"/>
<name>A0A7K4SGL6_COLPI</name>
<organism evidence="1 2">
    <name type="scientific">Columbina picui</name>
    <name type="common">Picui ground-dove</name>
    <dbReference type="NCBI Taxonomy" id="115618"/>
    <lineage>
        <taxon>Eukaryota</taxon>
        <taxon>Metazoa</taxon>
        <taxon>Chordata</taxon>
        <taxon>Craniata</taxon>
        <taxon>Vertebrata</taxon>
        <taxon>Euteleostomi</taxon>
        <taxon>Archelosauria</taxon>
        <taxon>Archosauria</taxon>
        <taxon>Dinosauria</taxon>
        <taxon>Saurischia</taxon>
        <taxon>Theropoda</taxon>
        <taxon>Coelurosauria</taxon>
        <taxon>Aves</taxon>
        <taxon>Neognathae</taxon>
        <taxon>Neoaves</taxon>
        <taxon>Columbimorphae</taxon>
        <taxon>Columbiformes</taxon>
        <taxon>Columbidae</taxon>
        <taxon>Columbina</taxon>
    </lineage>
</organism>
<comment type="caution">
    <text evidence="1">The sequence shown here is derived from an EMBL/GenBank/DDBJ whole genome shotgun (WGS) entry which is preliminary data.</text>
</comment>
<dbReference type="EMBL" id="VYZG01004498">
    <property type="protein sequence ID" value="NWQ84137.1"/>
    <property type="molecule type" value="Genomic_DNA"/>
</dbReference>
<dbReference type="Proteomes" id="UP000530263">
    <property type="component" value="Unassembled WGS sequence"/>
</dbReference>
<reference evidence="1 2" key="1">
    <citation type="submission" date="2019-09" db="EMBL/GenBank/DDBJ databases">
        <title>Bird 10,000 Genomes (B10K) Project - Family phase.</title>
        <authorList>
            <person name="Zhang G."/>
        </authorList>
    </citation>
    <scope>NUCLEOTIDE SEQUENCE [LARGE SCALE GENOMIC DNA]</scope>
    <source>
        <strain evidence="1">B10K-DU-021-26</strain>
        <tissue evidence="1">Mixed tissue sample</tissue>
    </source>
</reference>